<keyword evidence="1" id="KW-0732">Signal</keyword>
<keyword evidence="2" id="KW-1015">Disulfide bond</keyword>
<dbReference type="EMBL" id="JBHRZH010000023">
    <property type="protein sequence ID" value="MFC3764320.1"/>
    <property type="molecule type" value="Genomic_DNA"/>
</dbReference>
<feature type="domain" description="LamG-like jellyroll fold" evidence="3">
    <location>
        <begin position="299"/>
        <end position="411"/>
    </location>
</feature>
<comment type="caution">
    <text evidence="4">The sequence shown here is derived from an EMBL/GenBank/DDBJ whole genome shotgun (WGS) entry which is preliminary data.</text>
</comment>
<proteinExistence type="predicted"/>
<evidence type="ECO:0000256" key="2">
    <source>
        <dbReference type="ARBA" id="ARBA00023157"/>
    </source>
</evidence>
<dbReference type="Pfam" id="PF13385">
    <property type="entry name" value="Laminin_G_3"/>
    <property type="match status" value="2"/>
</dbReference>
<evidence type="ECO:0000313" key="5">
    <source>
        <dbReference type="Proteomes" id="UP001595699"/>
    </source>
</evidence>
<evidence type="ECO:0000256" key="1">
    <source>
        <dbReference type="ARBA" id="ARBA00022729"/>
    </source>
</evidence>
<keyword evidence="5" id="KW-1185">Reference proteome</keyword>
<dbReference type="SMART" id="SM00560">
    <property type="entry name" value="LamGL"/>
    <property type="match status" value="2"/>
</dbReference>
<gene>
    <name evidence="4" type="ORF">ACFOUW_26020</name>
</gene>
<accession>A0ABV7YJV1</accession>
<name>A0ABV7YJV1_9ACTN</name>
<dbReference type="SUPFAM" id="SSF49899">
    <property type="entry name" value="Concanavalin A-like lectins/glucanases"/>
    <property type="match status" value="2"/>
</dbReference>
<dbReference type="InterPro" id="IPR013320">
    <property type="entry name" value="ConA-like_dom_sf"/>
</dbReference>
<dbReference type="RefSeq" id="WP_205115278.1">
    <property type="nucleotide sequence ID" value="NZ_JAFBCM010000001.1"/>
</dbReference>
<evidence type="ECO:0000313" key="4">
    <source>
        <dbReference type="EMBL" id="MFC3764320.1"/>
    </source>
</evidence>
<dbReference type="InterPro" id="IPR006558">
    <property type="entry name" value="LamG-like"/>
</dbReference>
<feature type="domain" description="LamG-like jellyroll fold" evidence="3">
    <location>
        <begin position="494"/>
        <end position="639"/>
    </location>
</feature>
<sequence length="648" mass="70724">MGQAATNRPPNVPNNLRIAAPRDVHCGPDHRPTLVRDTPAIQATLTDPDGRARRLSLRVEVYSGLTGSRIWVGLSPRVLNPSTVRMSLSSRKVTHPGVYRWRVRADDTIIAGKWSTFCYFKIDRQTSGWIDSVDYPRYRGAEQGWNPEEGRDRAYGKPGQAGRFRLVEDDRRGAFFKYRLNNDPWRTATPTESDRSAVVSVTPWRFGLNTFSAYVIDEAGNTSQVNKWTFRVGGAPQPVAAWRFDERSGATAVDYVGDHDARVTNATPTWENTGRLNGTLRLGSGGTAATTGAVVDTSKSFSVSAWVRLDGTQDARVVSQPGFALLRSGGAWSFQRQSTATFVTKVAKGQWTHLLGVYDSVAHEQRLYVNGRLEAEVSAFGGSSAAGPLTFGALTGAIDHVKLWNRALPSDEIRPVFDVEDGAQKPQPELVAHWKFDEGAGPAAADSSGHGHAVDVGAGVDWVDAGGGYGTALRLNARSEGTARTKGPVVDGTGSFTITARVRPLRASAVGPVIAQGGAVPAGFSDRPNVELAITKPEWWWTYAWAMSRSSNFLVDRKEKGSDGIWGQWRYAALVYDSARGLQRSYYLTDRSFTDLVPKVWHSDEPLTFGEVLPNSESTTAFVGDVDDVRVYAGIMTEEQVRAIIDAD</sequence>
<protein>
    <submittedName>
        <fullName evidence="4">LamG-like jellyroll fold domain-containing protein</fullName>
    </submittedName>
</protein>
<dbReference type="Proteomes" id="UP001595699">
    <property type="component" value="Unassembled WGS sequence"/>
</dbReference>
<evidence type="ECO:0000259" key="3">
    <source>
        <dbReference type="SMART" id="SM00560"/>
    </source>
</evidence>
<reference evidence="5" key="1">
    <citation type="journal article" date="2019" name="Int. J. Syst. Evol. Microbiol.">
        <title>The Global Catalogue of Microorganisms (GCM) 10K type strain sequencing project: providing services to taxonomists for standard genome sequencing and annotation.</title>
        <authorList>
            <consortium name="The Broad Institute Genomics Platform"/>
            <consortium name="The Broad Institute Genome Sequencing Center for Infectious Disease"/>
            <person name="Wu L."/>
            <person name="Ma J."/>
        </authorList>
    </citation>
    <scope>NUCLEOTIDE SEQUENCE [LARGE SCALE GENOMIC DNA]</scope>
    <source>
        <strain evidence="5">CGMCC 4.7241</strain>
    </source>
</reference>
<organism evidence="4 5">
    <name type="scientific">Tenggerimyces flavus</name>
    <dbReference type="NCBI Taxonomy" id="1708749"/>
    <lineage>
        <taxon>Bacteria</taxon>
        <taxon>Bacillati</taxon>
        <taxon>Actinomycetota</taxon>
        <taxon>Actinomycetes</taxon>
        <taxon>Propionibacteriales</taxon>
        <taxon>Nocardioidaceae</taxon>
        <taxon>Tenggerimyces</taxon>
    </lineage>
</organism>
<dbReference type="Gene3D" id="2.60.120.200">
    <property type="match status" value="2"/>
</dbReference>